<keyword evidence="2" id="KW-0238">DNA-binding</keyword>
<dbReference type="PANTHER" id="PTHR43280:SF28">
    <property type="entry name" value="HTH-TYPE TRANSCRIPTIONAL ACTIVATOR RHAS"/>
    <property type="match status" value="1"/>
</dbReference>
<evidence type="ECO:0000259" key="5">
    <source>
        <dbReference type="PROSITE" id="PS01124"/>
    </source>
</evidence>
<gene>
    <name evidence="6" type="ORF">ACFQ2I_22005</name>
</gene>
<feature type="transmembrane region" description="Helical" evidence="4">
    <location>
        <begin position="260"/>
        <end position="283"/>
    </location>
</feature>
<dbReference type="PROSITE" id="PS01124">
    <property type="entry name" value="HTH_ARAC_FAMILY_2"/>
    <property type="match status" value="1"/>
</dbReference>
<evidence type="ECO:0000256" key="1">
    <source>
        <dbReference type="ARBA" id="ARBA00023015"/>
    </source>
</evidence>
<dbReference type="InterPro" id="IPR018060">
    <property type="entry name" value="HTH_AraC"/>
</dbReference>
<dbReference type="SMART" id="SM00342">
    <property type="entry name" value="HTH_ARAC"/>
    <property type="match status" value="1"/>
</dbReference>
<keyword evidence="1" id="KW-0805">Transcription regulation</keyword>
<dbReference type="SUPFAM" id="SSF46689">
    <property type="entry name" value="Homeodomain-like"/>
    <property type="match status" value="1"/>
</dbReference>
<sequence>MFRKTWFYRLLLSYMPIIIIIISFLFFVFFQMLSEQQRKEAIAANKMLSEQAIRLVDTQLKAIDQMIMMETINNAALNAFFNAQPNDDIYVNIHADKQLERMMNYYTLIDSIYLVRFNDRFVLSNSTTSGMDAYPDADFIKRHMDITSRQWTGVRAFMEFPIIGDKQVISLVRGVPFLSGEKGMIVVNIDVKGIASLASGLYDSETSFIRIVDGNGVALKEGAPADSINARTFSSYTSGYTGWAYESGLMQGQFVQLISSLYNVWFIIGLVMIGLALLGVIFVTRRNSRPLEQIVSRIRSYTQPSESLNAKEKGRIEEFSVIESAFDHLIGEFKHYEQKHKEDLLLRRNYLFQQLVSEGDAKAMERWAREAEDMLLPAPAETQLLLVAEVDQIAVFCERFSPRDQSLLKFALRHIMEEIALAEGKKMWCEWVTPSCLGVIIVDAGQEGETDILSMMDNVRQWTMHHLKFTITIGVGELARRREDIPRSFRKAQEALNYKIALGENRIITWESIVNQEQVEVYAHLHAIRSIVQSFRMLDDWKSKHDELFHELKQGLLTKDEVRHLMSYLIYSLGREMASISPAAEELWESDGLSQLGDCMENGQSVTQIGGQSGVILQQLSDKLGDLQAGNQHADTVRSIRHYLKEAYSNPLLSLDHLGEVYGLSPKYLSKLFKEETGQKFVDFLIDIRMKEAEQLLLETNMTVQEAAEGVGYTSAISFSRVFKKMKGLTPSEFREQEARKSIS</sequence>
<organism evidence="6 7">
    <name type="scientific">Paenibacillus chungangensis</name>
    <dbReference type="NCBI Taxonomy" id="696535"/>
    <lineage>
        <taxon>Bacteria</taxon>
        <taxon>Bacillati</taxon>
        <taxon>Bacillota</taxon>
        <taxon>Bacilli</taxon>
        <taxon>Bacillales</taxon>
        <taxon>Paenibacillaceae</taxon>
        <taxon>Paenibacillus</taxon>
    </lineage>
</organism>
<dbReference type="InterPro" id="IPR018062">
    <property type="entry name" value="HTH_AraC-typ_CS"/>
</dbReference>
<evidence type="ECO:0000313" key="6">
    <source>
        <dbReference type="EMBL" id="MFD0962018.1"/>
    </source>
</evidence>
<keyword evidence="3" id="KW-0804">Transcription</keyword>
<dbReference type="Pfam" id="PF12833">
    <property type="entry name" value="HTH_18"/>
    <property type="match status" value="1"/>
</dbReference>
<feature type="transmembrane region" description="Helical" evidence="4">
    <location>
        <begin position="6"/>
        <end position="30"/>
    </location>
</feature>
<keyword evidence="7" id="KW-1185">Reference proteome</keyword>
<evidence type="ECO:0000256" key="3">
    <source>
        <dbReference type="ARBA" id="ARBA00023163"/>
    </source>
</evidence>
<evidence type="ECO:0000256" key="2">
    <source>
        <dbReference type="ARBA" id="ARBA00023125"/>
    </source>
</evidence>
<evidence type="ECO:0000313" key="7">
    <source>
        <dbReference type="Proteomes" id="UP001596989"/>
    </source>
</evidence>
<evidence type="ECO:0000256" key="4">
    <source>
        <dbReference type="SAM" id="Phobius"/>
    </source>
</evidence>
<name>A0ABW3HX19_9BACL</name>
<dbReference type="InterPro" id="IPR009057">
    <property type="entry name" value="Homeodomain-like_sf"/>
</dbReference>
<dbReference type="Proteomes" id="UP001596989">
    <property type="component" value="Unassembled WGS sequence"/>
</dbReference>
<dbReference type="RefSeq" id="WP_377568122.1">
    <property type="nucleotide sequence ID" value="NZ_JBHTJZ010000070.1"/>
</dbReference>
<protein>
    <submittedName>
        <fullName evidence="6">Helix-turn-helix domain-containing protein</fullName>
    </submittedName>
</protein>
<reference evidence="7" key="1">
    <citation type="journal article" date="2019" name="Int. J. Syst. Evol. Microbiol.">
        <title>The Global Catalogue of Microorganisms (GCM) 10K type strain sequencing project: providing services to taxonomists for standard genome sequencing and annotation.</title>
        <authorList>
            <consortium name="The Broad Institute Genomics Platform"/>
            <consortium name="The Broad Institute Genome Sequencing Center for Infectious Disease"/>
            <person name="Wu L."/>
            <person name="Ma J."/>
        </authorList>
    </citation>
    <scope>NUCLEOTIDE SEQUENCE [LARGE SCALE GENOMIC DNA]</scope>
    <source>
        <strain evidence="7">CCUG 59129</strain>
    </source>
</reference>
<dbReference type="EMBL" id="JBHTJZ010000070">
    <property type="protein sequence ID" value="MFD0962018.1"/>
    <property type="molecule type" value="Genomic_DNA"/>
</dbReference>
<dbReference type="PROSITE" id="PS00041">
    <property type="entry name" value="HTH_ARAC_FAMILY_1"/>
    <property type="match status" value="1"/>
</dbReference>
<proteinExistence type="predicted"/>
<feature type="domain" description="HTH araC/xylS-type" evidence="5">
    <location>
        <begin position="638"/>
        <end position="737"/>
    </location>
</feature>
<dbReference type="Pfam" id="PF17853">
    <property type="entry name" value="GGDEF_2"/>
    <property type="match status" value="1"/>
</dbReference>
<keyword evidence="4" id="KW-0812">Transmembrane</keyword>
<dbReference type="InterPro" id="IPR020449">
    <property type="entry name" value="Tscrpt_reg_AraC-type_HTH"/>
</dbReference>
<comment type="caution">
    <text evidence="6">The sequence shown here is derived from an EMBL/GenBank/DDBJ whole genome shotgun (WGS) entry which is preliminary data.</text>
</comment>
<dbReference type="InterPro" id="IPR041522">
    <property type="entry name" value="CdaR_GGDEF"/>
</dbReference>
<dbReference type="Gene3D" id="1.10.10.60">
    <property type="entry name" value="Homeodomain-like"/>
    <property type="match status" value="2"/>
</dbReference>
<dbReference type="Gene3D" id="6.10.340.10">
    <property type="match status" value="1"/>
</dbReference>
<keyword evidence="4" id="KW-0472">Membrane</keyword>
<accession>A0ABW3HX19</accession>
<dbReference type="PRINTS" id="PR00032">
    <property type="entry name" value="HTHARAC"/>
</dbReference>
<dbReference type="PANTHER" id="PTHR43280">
    <property type="entry name" value="ARAC-FAMILY TRANSCRIPTIONAL REGULATOR"/>
    <property type="match status" value="1"/>
</dbReference>
<keyword evidence="4" id="KW-1133">Transmembrane helix</keyword>